<protein>
    <submittedName>
        <fullName evidence="1">Uncharacterized protein</fullName>
    </submittedName>
</protein>
<reference evidence="1 2" key="1">
    <citation type="submission" date="2019-05" db="EMBL/GenBank/DDBJ databases">
        <title>Another draft genome of Portunus trituberculatus and its Hox gene families provides insights of decapod evolution.</title>
        <authorList>
            <person name="Jeong J.-H."/>
            <person name="Song I."/>
            <person name="Kim S."/>
            <person name="Choi T."/>
            <person name="Kim D."/>
            <person name="Ryu S."/>
            <person name="Kim W."/>
        </authorList>
    </citation>
    <scope>NUCLEOTIDE SEQUENCE [LARGE SCALE GENOMIC DNA]</scope>
    <source>
        <tissue evidence="1">Muscle</tissue>
    </source>
</reference>
<dbReference type="EMBL" id="VSRR010121460">
    <property type="protein sequence ID" value="MPD00123.1"/>
    <property type="molecule type" value="Genomic_DNA"/>
</dbReference>
<gene>
    <name evidence="1" type="ORF">E2C01_095575</name>
</gene>
<name>A0A5B7JVM3_PORTR</name>
<dbReference type="AlphaFoldDB" id="A0A5B7JVM3"/>
<sequence>MSFLGGCKLSCKDDDRCVVASASVSGGGEFSCLLSSKGPTETTVLSGYETYYFYWFDSLPATDFGVKEDGLLYLMGNINVNFTDARIWCSKIPGFRLAIFKRSIQFSMVVQIGKATGNARVSLIW</sequence>
<accession>A0A5B7JVM3</accession>
<dbReference type="Proteomes" id="UP000324222">
    <property type="component" value="Unassembled WGS sequence"/>
</dbReference>
<evidence type="ECO:0000313" key="1">
    <source>
        <dbReference type="EMBL" id="MPD00123.1"/>
    </source>
</evidence>
<organism evidence="1 2">
    <name type="scientific">Portunus trituberculatus</name>
    <name type="common">Swimming crab</name>
    <name type="synonym">Neptunus trituberculatus</name>
    <dbReference type="NCBI Taxonomy" id="210409"/>
    <lineage>
        <taxon>Eukaryota</taxon>
        <taxon>Metazoa</taxon>
        <taxon>Ecdysozoa</taxon>
        <taxon>Arthropoda</taxon>
        <taxon>Crustacea</taxon>
        <taxon>Multicrustacea</taxon>
        <taxon>Malacostraca</taxon>
        <taxon>Eumalacostraca</taxon>
        <taxon>Eucarida</taxon>
        <taxon>Decapoda</taxon>
        <taxon>Pleocyemata</taxon>
        <taxon>Brachyura</taxon>
        <taxon>Eubrachyura</taxon>
        <taxon>Portunoidea</taxon>
        <taxon>Portunidae</taxon>
        <taxon>Portuninae</taxon>
        <taxon>Portunus</taxon>
    </lineage>
</organism>
<evidence type="ECO:0000313" key="2">
    <source>
        <dbReference type="Proteomes" id="UP000324222"/>
    </source>
</evidence>
<keyword evidence="2" id="KW-1185">Reference proteome</keyword>
<dbReference type="OrthoDB" id="6382032at2759"/>
<comment type="caution">
    <text evidence="1">The sequence shown here is derived from an EMBL/GenBank/DDBJ whole genome shotgun (WGS) entry which is preliminary data.</text>
</comment>
<proteinExistence type="predicted"/>